<evidence type="ECO:0000313" key="11">
    <source>
        <dbReference type="Proteomes" id="UP000433483"/>
    </source>
</evidence>
<dbReference type="Proteomes" id="UP000429523">
    <property type="component" value="Unassembled WGS sequence"/>
</dbReference>
<dbReference type="EMBL" id="QXFZ01001466">
    <property type="protein sequence ID" value="KAE9089992.1"/>
    <property type="molecule type" value="Genomic_DNA"/>
</dbReference>
<evidence type="ECO:0000313" key="14">
    <source>
        <dbReference type="Proteomes" id="UP000440732"/>
    </source>
</evidence>
<evidence type="ECO:0000313" key="10">
    <source>
        <dbReference type="Proteomes" id="UP000429523"/>
    </source>
</evidence>
<gene>
    <name evidence="9" type="ORF">PF001_g18317</name>
    <name evidence="8" type="ORF">PF002_g20450</name>
    <name evidence="7" type="ORF">PF004_g18125</name>
    <name evidence="6" type="ORF">PF005_g19430</name>
    <name evidence="5" type="ORF">PF006_g19642</name>
    <name evidence="4" type="ORF">PF007_g19398</name>
    <name evidence="2" type="ORF">PF009_g20588</name>
    <name evidence="3" type="ORF">PF011_g19162</name>
</gene>
<evidence type="ECO:0000313" key="12">
    <source>
        <dbReference type="Proteomes" id="UP000437068"/>
    </source>
</evidence>
<keyword evidence="11" id="KW-1185">Reference proteome</keyword>
<evidence type="ECO:0000313" key="5">
    <source>
        <dbReference type="EMBL" id="KAE9113860.1"/>
    </source>
</evidence>
<dbReference type="Proteomes" id="UP000460718">
    <property type="component" value="Unassembled WGS sequence"/>
</dbReference>
<comment type="caution">
    <text evidence="3">The sequence shown here is derived from an EMBL/GenBank/DDBJ whole genome shotgun (WGS) entry which is preliminary data.</text>
</comment>
<dbReference type="Proteomes" id="UP000433483">
    <property type="component" value="Unassembled WGS sequence"/>
</dbReference>
<evidence type="ECO:0000313" key="3">
    <source>
        <dbReference type="EMBL" id="KAE8988457.1"/>
    </source>
</evidence>
<feature type="compositionally biased region" description="Basic and acidic residues" evidence="1">
    <location>
        <begin position="57"/>
        <end position="66"/>
    </location>
</feature>
<reference evidence="16 17" key="1">
    <citation type="submission" date="2018-09" db="EMBL/GenBank/DDBJ databases">
        <title>Genomic investigation of the strawberry pathogen Phytophthora fragariae indicates pathogenicity is determined by transcriptional variation in three key races.</title>
        <authorList>
            <person name="Adams T.M."/>
            <person name="Armitage A.D."/>
            <person name="Sobczyk M.K."/>
            <person name="Bates H.J."/>
            <person name="Dunwell J.M."/>
            <person name="Nellist C.F."/>
            <person name="Harrison R.J."/>
        </authorList>
    </citation>
    <scope>NUCLEOTIDE SEQUENCE [LARGE SCALE GENOMIC DNA]</scope>
    <source>
        <strain evidence="9 12">A4</strain>
        <strain evidence="8 13">BC-1</strain>
        <strain evidence="7 17">BC-23</strain>
        <strain evidence="6 11">NOV-27</strain>
        <strain evidence="5 14">NOV-5</strain>
        <strain evidence="4 15">NOV-71</strain>
        <strain evidence="2 10">NOV-9</strain>
        <strain evidence="3 16">SCRP245</strain>
    </source>
</reference>
<protein>
    <submittedName>
        <fullName evidence="3">Uncharacterized protein</fullName>
    </submittedName>
</protein>
<dbReference type="Proteomes" id="UP000440367">
    <property type="component" value="Unassembled WGS sequence"/>
</dbReference>
<dbReference type="EMBL" id="QXGB01001487">
    <property type="protein sequence ID" value="KAE9189996.1"/>
    <property type="molecule type" value="Genomic_DNA"/>
</dbReference>
<evidence type="ECO:0000313" key="2">
    <source>
        <dbReference type="EMBL" id="KAE8929290.1"/>
    </source>
</evidence>
<organism evidence="3 16">
    <name type="scientific">Phytophthora fragariae</name>
    <dbReference type="NCBI Taxonomy" id="53985"/>
    <lineage>
        <taxon>Eukaryota</taxon>
        <taxon>Sar</taxon>
        <taxon>Stramenopiles</taxon>
        <taxon>Oomycota</taxon>
        <taxon>Peronosporomycetes</taxon>
        <taxon>Peronosporales</taxon>
        <taxon>Peronosporaceae</taxon>
        <taxon>Phytophthora</taxon>
    </lineage>
</organism>
<dbReference type="EMBL" id="QXGD01001490">
    <property type="protein sequence ID" value="KAE9205017.1"/>
    <property type="molecule type" value="Genomic_DNA"/>
</dbReference>
<proteinExistence type="predicted"/>
<dbReference type="EMBL" id="QXFW01001598">
    <property type="protein sequence ID" value="KAE8988457.1"/>
    <property type="molecule type" value="Genomic_DNA"/>
</dbReference>
<dbReference type="AlphaFoldDB" id="A0A6A3J3J6"/>
<evidence type="ECO:0000313" key="6">
    <source>
        <dbReference type="EMBL" id="KAE9189996.1"/>
    </source>
</evidence>
<accession>A0A6A3J3J6</accession>
<evidence type="ECO:0000313" key="4">
    <source>
        <dbReference type="EMBL" id="KAE9089992.1"/>
    </source>
</evidence>
<sequence>MRNHKGVVSLTETVYRIFNDTIPSKAAARTSERPQVRAPQPVKPAEPRGGTHQGRRLNLDPLREEPSPEVQQQARAQSGDDGYAVQKPTLKTEEWEHGSVAVLKGTLSKQWKQFSEVEQKLQADHCDEIMRVNEDILYYVESKPPTTRSSVHHIEEFLTRQGEHVLEKLDLLSKQKKDFQQWWKYE</sequence>
<dbReference type="Proteomes" id="UP000437068">
    <property type="component" value="Unassembled WGS sequence"/>
</dbReference>
<dbReference type="Proteomes" id="UP000441208">
    <property type="component" value="Unassembled WGS sequence"/>
</dbReference>
<dbReference type="OrthoDB" id="10320663at2759"/>
<evidence type="ECO:0000313" key="17">
    <source>
        <dbReference type="Proteomes" id="UP000476176"/>
    </source>
</evidence>
<name>A0A6A3J3J6_9STRA</name>
<dbReference type="Proteomes" id="UP000476176">
    <property type="component" value="Unassembled WGS sequence"/>
</dbReference>
<dbReference type="EMBL" id="QXGF01001543">
    <property type="protein sequence ID" value="KAE8929290.1"/>
    <property type="molecule type" value="Genomic_DNA"/>
</dbReference>
<evidence type="ECO:0000313" key="15">
    <source>
        <dbReference type="Proteomes" id="UP000441208"/>
    </source>
</evidence>
<evidence type="ECO:0000313" key="8">
    <source>
        <dbReference type="EMBL" id="KAE9205017.1"/>
    </source>
</evidence>
<evidence type="ECO:0000313" key="13">
    <source>
        <dbReference type="Proteomes" id="UP000440367"/>
    </source>
</evidence>
<evidence type="ECO:0000313" key="16">
    <source>
        <dbReference type="Proteomes" id="UP000460718"/>
    </source>
</evidence>
<dbReference type="EMBL" id="QXGC01001414">
    <property type="protein sequence ID" value="KAE9203477.1"/>
    <property type="molecule type" value="Genomic_DNA"/>
</dbReference>
<dbReference type="EMBL" id="QXGA01001644">
    <property type="protein sequence ID" value="KAE9113860.1"/>
    <property type="molecule type" value="Genomic_DNA"/>
</dbReference>
<feature type="region of interest" description="Disordered" evidence="1">
    <location>
        <begin position="23"/>
        <end position="83"/>
    </location>
</feature>
<dbReference type="EMBL" id="QXGE01001388">
    <property type="protein sequence ID" value="KAE9293306.1"/>
    <property type="molecule type" value="Genomic_DNA"/>
</dbReference>
<evidence type="ECO:0000256" key="1">
    <source>
        <dbReference type="SAM" id="MobiDB-lite"/>
    </source>
</evidence>
<dbReference type="Proteomes" id="UP000440732">
    <property type="component" value="Unassembled WGS sequence"/>
</dbReference>
<evidence type="ECO:0000313" key="7">
    <source>
        <dbReference type="EMBL" id="KAE9203477.1"/>
    </source>
</evidence>
<evidence type="ECO:0000313" key="9">
    <source>
        <dbReference type="EMBL" id="KAE9293306.1"/>
    </source>
</evidence>